<protein>
    <recommendedName>
        <fullName evidence="3">Alpha-L-rhamnosidase C-terminal domain-containing protein</fullName>
    </recommendedName>
</protein>
<dbReference type="VEuPathDB" id="FungiDB:CDV56_100611"/>
<dbReference type="STRING" id="41047.A0A397FX19"/>
<dbReference type="GeneID" id="38122585"/>
<evidence type="ECO:0000313" key="4">
    <source>
        <dbReference type="EMBL" id="RHZ43147.1"/>
    </source>
</evidence>
<dbReference type="PANTHER" id="PTHR34987:SF4">
    <property type="entry name" value="ALPHA-L-RHAMNOSIDASE C-TERMINAL DOMAIN-CONTAINING PROTEIN"/>
    <property type="match status" value="1"/>
</dbReference>
<dbReference type="PANTHER" id="PTHR34987">
    <property type="entry name" value="C, PUTATIVE (AFU_ORTHOLOGUE AFUA_3G02880)-RELATED"/>
    <property type="match status" value="1"/>
</dbReference>
<evidence type="ECO:0000313" key="5">
    <source>
        <dbReference type="Proteomes" id="UP000215305"/>
    </source>
</evidence>
<evidence type="ECO:0000256" key="1">
    <source>
        <dbReference type="SAM" id="Coils"/>
    </source>
</evidence>
<dbReference type="OrthoDB" id="10036721at2759"/>
<dbReference type="GO" id="GO:0003824">
    <property type="term" value="F:catalytic activity"/>
    <property type="evidence" value="ECO:0007669"/>
    <property type="project" value="UniProtKB-ARBA"/>
</dbReference>
<dbReference type="EMBL" id="NKHU02000495">
    <property type="protein sequence ID" value="RHZ43147.1"/>
    <property type="molecule type" value="Genomic_DNA"/>
</dbReference>
<dbReference type="Gene3D" id="2.60.420.10">
    <property type="entry name" value="Maltose phosphorylase, domain 3"/>
    <property type="match status" value="1"/>
</dbReference>
<evidence type="ECO:0000259" key="3">
    <source>
        <dbReference type="Pfam" id="PF17390"/>
    </source>
</evidence>
<dbReference type="Proteomes" id="UP000215305">
    <property type="component" value="Unassembled WGS sequence"/>
</dbReference>
<comment type="caution">
    <text evidence="4">The sequence shown here is derived from an EMBL/GenBank/DDBJ whole genome shotgun (WGS) entry which is preliminary data.</text>
</comment>
<evidence type="ECO:0000256" key="2">
    <source>
        <dbReference type="SAM" id="SignalP"/>
    </source>
</evidence>
<feature type="domain" description="Alpha-L-rhamnosidase C-terminal" evidence="3">
    <location>
        <begin position="1251"/>
        <end position="1307"/>
    </location>
</feature>
<dbReference type="InterPro" id="IPR035398">
    <property type="entry name" value="Bac_rhamnosid_C"/>
</dbReference>
<name>A0A397FX19_ASPTH</name>
<dbReference type="SUPFAM" id="SSF48208">
    <property type="entry name" value="Six-hairpin glycosidases"/>
    <property type="match status" value="1"/>
</dbReference>
<accession>A0A397FX19</accession>
<keyword evidence="5" id="KW-1185">Reference proteome</keyword>
<dbReference type="GO" id="GO:0005975">
    <property type="term" value="P:carbohydrate metabolic process"/>
    <property type="evidence" value="ECO:0007669"/>
    <property type="project" value="InterPro"/>
</dbReference>
<organism evidence="4 5">
    <name type="scientific">Aspergillus thermomutatus</name>
    <name type="common">Neosartorya pseudofischeri</name>
    <dbReference type="NCBI Taxonomy" id="41047"/>
    <lineage>
        <taxon>Eukaryota</taxon>
        <taxon>Fungi</taxon>
        <taxon>Dikarya</taxon>
        <taxon>Ascomycota</taxon>
        <taxon>Pezizomycotina</taxon>
        <taxon>Eurotiomycetes</taxon>
        <taxon>Eurotiomycetidae</taxon>
        <taxon>Eurotiales</taxon>
        <taxon>Aspergillaceae</taxon>
        <taxon>Aspergillus</taxon>
        <taxon>Aspergillus subgen. Fumigati</taxon>
    </lineage>
</organism>
<proteinExistence type="predicted"/>
<dbReference type="Gene3D" id="2.60.120.560">
    <property type="entry name" value="Exo-inulinase, domain 1"/>
    <property type="match status" value="1"/>
</dbReference>
<sequence>MRALALLPFFASAALGSWTLAFYTDEGCRRFSSFIHGPLHGWAAVLYNGEDCTGDSTTQTFTGSSCAHANWYLRVPQNYKSFKTNRALGNPRRRTILKVHAIARRQGTLLAVEDLAGGTHRGLDGNTLPGLLAEDRARLTDGLLLRHALLPVEPHPRRAGRLLRGRALLAVERQPLVARGHGPHAVRAVEGVARLAVQADEAEAAPVCLLVVGRALWVLGADALLAVEDGALETGGDAGDAVAGAVGDGAGGAGRGAGRDAAGAVEGGVLRAAGEVARGAVLAVKGGGVVRARGVAGSWTSTQSQCYLLASKGYTRYSGSSGFLILEKTTDEPEEPDRGRDCQDLVDAEKDKLREEGAEALRECQKQKDAAVAESKTQSQKDREQCEKDKSGLQQLLKACQDKEQSKKPVDTAAAQDPKCQDNSWQNMCNGVCGQDTFTLAGVEFQKRCFVRTGMGREVQVYHRLSLLECLEKDCAPNSNCLGVGWRPHEVGHCHVHMSTGNGLRTWPHPGEHLIYAKDRVTPLSIAKYRSCWLPLLDNMGITHYIALGLLHAGLGLAGTGPLYVPLTYSDHGASQAVCNGTTFTLSSNGTTPAIIVLDYGRDVEGYGTFQVARRSGNTSVFEMSYSETRALLDTYMADGPLPLAAAMDTYRINRYNITEEKTYTNRLIQGALRYQKLNLSSAGELELTMVGFTPTVDDTPLSELPGSFNCSDPVLNRIWAMGARTVQLNEFPAASLPEFWTITDEGALVESLAPQPFAADYAATMTAYEVDFAVKPIANGFGFTVLSDTLGNGVYTFVDVANAAISAHAGSSELGTPLTSAALPPSITLNRWHRVRAAVNVTQVSVEIDGVALLDFSQTSAFYGSFGLGASLGHTAVFTNVSLTAFGAQMYASSLSDKSALKDFLLGTNPLPVSVDGSRRDRIAYAGDLDITAGAAFASTNGTEYINGSIALLGSMQMLPGFFVPNAKVQQEPRTEAIPGNLTGLIGYSFSLASAMAQYYEQTGDDAFLKHWAPRVARLFDWAHSQTLPSGLFNISDVALGGDWNYYDPPLSGAISKFNLIYVYALKQWLPYLADGGLDNTTYAHRLHSLQESIRANLWSDQLHAFYLADSHPAFFSQEANALAILTDTVPPTGTPSARTLLSSMARLYVPAGALAFSPGSAASGWAQKISPYASGYHLQAAFHAHDAATATHLLHTLWGPMSDPAHANYTGCTWETLDPTGRPGLGAATSLCHAWGAAPTAELSRHVLGIRAAAPGFARWTVRPLTLGLRWARGRHPVPRGAIHVDWSFDAEGLLAMRVSAPAGTGGIAVSSTHLTLPTDFRG</sequence>
<feature type="chain" id="PRO_5017295452" description="Alpha-L-rhamnosidase C-terminal domain-containing protein" evidence="2">
    <location>
        <begin position="17"/>
        <end position="1325"/>
    </location>
</feature>
<keyword evidence="1" id="KW-0175">Coiled coil</keyword>
<dbReference type="Gene3D" id="1.50.10.10">
    <property type="match status" value="1"/>
</dbReference>
<dbReference type="InterPro" id="IPR008928">
    <property type="entry name" value="6-hairpin_glycosidase_sf"/>
</dbReference>
<gene>
    <name evidence="4" type="ORF">CDV56_100611</name>
</gene>
<feature type="signal peptide" evidence="2">
    <location>
        <begin position="1"/>
        <end position="16"/>
    </location>
</feature>
<dbReference type="RefSeq" id="XP_026609538.1">
    <property type="nucleotide sequence ID" value="XM_026754230.1"/>
</dbReference>
<dbReference type="Pfam" id="PF17390">
    <property type="entry name" value="Bac_rhamnosid_C"/>
    <property type="match status" value="1"/>
</dbReference>
<reference evidence="4" key="1">
    <citation type="submission" date="2018-08" db="EMBL/GenBank/DDBJ databases">
        <title>Draft genome sequence of azole-resistant Aspergillus thermomutatus (Neosartorya pseudofischeri) strain HMR AF 39, isolated from a human nasal aspirate.</title>
        <authorList>
            <person name="Parent-Michaud M."/>
            <person name="Dufresne P.J."/>
            <person name="Fournier E."/>
            <person name="Martineau C."/>
            <person name="Moreira S."/>
            <person name="Perkins V."/>
            <person name="De Repentigny L."/>
            <person name="Dufresne S.F."/>
        </authorList>
    </citation>
    <scope>NUCLEOTIDE SEQUENCE [LARGE SCALE GENOMIC DNA]</scope>
    <source>
        <strain evidence="4">HMR AF 39</strain>
    </source>
</reference>
<feature type="coiled-coil region" evidence="1">
    <location>
        <begin position="350"/>
        <end position="403"/>
    </location>
</feature>
<keyword evidence="2" id="KW-0732">Signal</keyword>
<dbReference type="InterPro" id="IPR012341">
    <property type="entry name" value="6hp_glycosidase-like_sf"/>
</dbReference>